<gene>
    <name evidence="2" type="ORF">ASPCADRAFT_210756</name>
</gene>
<dbReference type="EMBL" id="KV907509">
    <property type="protein sequence ID" value="OOF91777.1"/>
    <property type="molecule type" value="Genomic_DNA"/>
</dbReference>
<evidence type="ECO:0000313" key="3">
    <source>
        <dbReference type="Proteomes" id="UP000188318"/>
    </source>
</evidence>
<sequence length="161" mass="16698">MKLLTLTTLSSLLAATVSAAPFPSAYTLVADGGWTVVTDGTNAYIGTGDIANYPILILKGGNDNSMITGTEQHKSSTGVQHLYVTQEGNTPVALTGPNAGAPAGAVLTGFGVNDQNYLTVDGQSSFGVDPSEGQIRKIYHLDGSGGQYQKISLWVKECKGC</sequence>
<organism evidence="2 3">
    <name type="scientific">Aspergillus carbonarius (strain ITEM 5010)</name>
    <dbReference type="NCBI Taxonomy" id="602072"/>
    <lineage>
        <taxon>Eukaryota</taxon>
        <taxon>Fungi</taxon>
        <taxon>Dikarya</taxon>
        <taxon>Ascomycota</taxon>
        <taxon>Pezizomycotina</taxon>
        <taxon>Eurotiomycetes</taxon>
        <taxon>Eurotiomycetidae</taxon>
        <taxon>Eurotiales</taxon>
        <taxon>Aspergillaceae</taxon>
        <taxon>Aspergillus</taxon>
        <taxon>Aspergillus subgen. Circumdati</taxon>
    </lineage>
</organism>
<feature type="signal peptide" evidence="1">
    <location>
        <begin position="1"/>
        <end position="19"/>
    </location>
</feature>
<evidence type="ECO:0000313" key="2">
    <source>
        <dbReference type="EMBL" id="OOF91777.1"/>
    </source>
</evidence>
<dbReference type="OrthoDB" id="5430620at2759"/>
<keyword evidence="3" id="KW-1185">Reference proteome</keyword>
<dbReference type="AlphaFoldDB" id="A0A1R3RBE7"/>
<accession>A0A1R3RBE7</accession>
<keyword evidence="1" id="KW-0732">Signal</keyword>
<dbReference type="VEuPathDB" id="FungiDB:ASPCADRAFT_210756"/>
<reference evidence="3" key="1">
    <citation type="journal article" date="2017" name="Genome Biol.">
        <title>Comparative genomics reveals high biological diversity and specific adaptations in the industrially and medically important fungal genus Aspergillus.</title>
        <authorList>
            <person name="de Vries R.P."/>
            <person name="Riley R."/>
            <person name="Wiebenga A."/>
            <person name="Aguilar-Osorio G."/>
            <person name="Amillis S."/>
            <person name="Uchima C.A."/>
            <person name="Anderluh G."/>
            <person name="Asadollahi M."/>
            <person name="Askin M."/>
            <person name="Barry K."/>
            <person name="Battaglia E."/>
            <person name="Bayram O."/>
            <person name="Benocci T."/>
            <person name="Braus-Stromeyer S.A."/>
            <person name="Caldana C."/>
            <person name="Canovas D."/>
            <person name="Cerqueira G.C."/>
            <person name="Chen F."/>
            <person name="Chen W."/>
            <person name="Choi C."/>
            <person name="Clum A."/>
            <person name="Dos Santos R.A."/>
            <person name="Damasio A.R."/>
            <person name="Diallinas G."/>
            <person name="Emri T."/>
            <person name="Fekete E."/>
            <person name="Flipphi M."/>
            <person name="Freyberg S."/>
            <person name="Gallo A."/>
            <person name="Gournas C."/>
            <person name="Habgood R."/>
            <person name="Hainaut M."/>
            <person name="Harispe M.L."/>
            <person name="Henrissat B."/>
            <person name="Hilden K.S."/>
            <person name="Hope R."/>
            <person name="Hossain A."/>
            <person name="Karabika E."/>
            <person name="Karaffa L."/>
            <person name="Karanyi Z."/>
            <person name="Krasevec N."/>
            <person name="Kuo A."/>
            <person name="Kusch H."/>
            <person name="LaButti K."/>
            <person name="Lagendijk E.L."/>
            <person name="Lapidus A."/>
            <person name="Levasseur A."/>
            <person name="Lindquist E."/>
            <person name="Lipzen A."/>
            <person name="Logrieco A.F."/>
            <person name="MacCabe A."/>
            <person name="Maekelae M.R."/>
            <person name="Malavazi I."/>
            <person name="Melin P."/>
            <person name="Meyer V."/>
            <person name="Mielnichuk N."/>
            <person name="Miskei M."/>
            <person name="Molnar A.P."/>
            <person name="Mule G."/>
            <person name="Ngan C.Y."/>
            <person name="Orejas M."/>
            <person name="Orosz E."/>
            <person name="Ouedraogo J.P."/>
            <person name="Overkamp K.M."/>
            <person name="Park H.-S."/>
            <person name="Perrone G."/>
            <person name="Piumi F."/>
            <person name="Punt P.J."/>
            <person name="Ram A.F."/>
            <person name="Ramon A."/>
            <person name="Rauscher S."/>
            <person name="Record E."/>
            <person name="Riano-Pachon D.M."/>
            <person name="Robert V."/>
            <person name="Roehrig J."/>
            <person name="Ruller R."/>
            <person name="Salamov A."/>
            <person name="Salih N.S."/>
            <person name="Samson R.A."/>
            <person name="Sandor E."/>
            <person name="Sanguinetti M."/>
            <person name="Schuetze T."/>
            <person name="Sepcic K."/>
            <person name="Shelest E."/>
            <person name="Sherlock G."/>
            <person name="Sophianopoulou V."/>
            <person name="Squina F.M."/>
            <person name="Sun H."/>
            <person name="Susca A."/>
            <person name="Todd R.B."/>
            <person name="Tsang A."/>
            <person name="Unkles S.E."/>
            <person name="van de Wiele N."/>
            <person name="van Rossen-Uffink D."/>
            <person name="Oliveira J.V."/>
            <person name="Vesth T.C."/>
            <person name="Visser J."/>
            <person name="Yu J.-H."/>
            <person name="Zhou M."/>
            <person name="Andersen M.R."/>
            <person name="Archer D.B."/>
            <person name="Baker S.E."/>
            <person name="Benoit I."/>
            <person name="Brakhage A.A."/>
            <person name="Braus G.H."/>
            <person name="Fischer R."/>
            <person name="Frisvad J.C."/>
            <person name="Goldman G.H."/>
            <person name="Houbraken J."/>
            <person name="Oakley B."/>
            <person name="Pocsi I."/>
            <person name="Scazzocchio C."/>
            <person name="Seiboth B."/>
            <person name="vanKuyk P.A."/>
            <person name="Wortman J."/>
            <person name="Dyer P.S."/>
            <person name="Grigoriev I.V."/>
        </authorList>
    </citation>
    <scope>NUCLEOTIDE SEQUENCE [LARGE SCALE GENOMIC DNA]</scope>
    <source>
        <strain evidence="3">ITEM 5010</strain>
    </source>
</reference>
<feature type="chain" id="PRO_5013272245" evidence="1">
    <location>
        <begin position="20"/>
        <end position="161"/>
    </location>
</feature>
<protein>
    <submittedName>
        <fullName evidence="2">Uncharacterized protein</fullName>
    </submittedName>
</protein>
<name>A0A1R3RBE7_ASPC5</name>
<evidence type="ECO:0000256" key="1">
    <source>
        <dbReference type="SAM" id="SignalP"/>
    </source>
</evidence>
<dbReference type="Proteomes" id="UP000188318">
    <property type="component" value="Unassembled WGS sequence"/>
</dbReference>
<dbReference type="OMA" id="ITGHKQY"/>
<proteinExistence type="predicted"/>